<feature type="compositionally biased region" description="Basic residues" evidence="8">
    <location>
        <begin position="975"/>
        <end position="984"/>
    </location>
</feature>
<dbReference type="AlphaFoldDB" id="A0AAJ7L6T7"/>
<dbReference type="RefSeq" id="XP_018497616.1">
    <property type="nucleotide sequence ID" value="XM_018642100.1"/>
</dbReference>
<keyword evidence="4 7" id="KW-0833">Ubl conjugation pathway</keyword>
<dbReference type="GO" id="GO:0005829">
    <property type="term" value="C:cytosol"/>
    <property type="evidence" value="ECO:0007669"/>
    <property type="project" value="TreeGrafter"/>
</dbReference>
<dbReference type="Pfam" id="PF00443">
    <property type="entry name" value="UCH"/>
    <property type="match status" value="1"/>
</dbReference>
<protein>
    <recommendedName>
        <fullName evidence="7">Ubiquitin carboxyl-terminal hydrolase</fullName>
        <ecNumber evidence="7">3.4.19.12</ecNumber>
    </recommendedName>
</protein>
<keyword evidence="5 7" id="KW-0378">Hydrolase</keyword>
<dbReference type="PROSITE" id="PS50235">
    <property type="entry name" value="USP_3"/>
    <property type="match status" value="1"/>
</dbReference>
<comment type="catalytic activity">
    <reaction evidence="1 7">
        <text>Thiol-dependent hydrolysis of ester, thioester, amide, peptide and isopeptide bonds formed by the C-terminal Gly of ubiquitin (a 76-residue protein attached to proteins as an intracellular targeting signal).</text>
        <dbReference type="EC" id="3.4.19.12"/>
    </reaction>
</comment>
<feature type="compositionally biased region" description="Basic residues" evidence="8">
    <location>
        <begin position="899"/>
        <end position="909"/>
    </location>
</feature>
<keyword evidence="3 7" id="KW-0645">Protease</keyword>
<feature type="compositionally biased region" description="Polar residues" evidence="8">
    <location>
        <begin position="460"/>
        <end position="481"/>
    </location>
</feature>
<dbReference type="GO" id="GO:0005634">
    <property type="term" value="C:nucleus"/>
    <property type="evidence" value="ECO:0007669"/>
    <property type="project" value="TreeGrafter"/>
</dbReference>
<feature type="compositionally biased region" description="Acidic residues" evidence="8">
    <location>
        <begin position="641"/>
        <end position="651"/>
    </location>
</feature>
<dbReference type="SUPFAM" id="SSF54001">
    <property type="entry name" value="Cysteine proteinases"/>
    <property type="match status" value="1"/>
</dbReference>
<evidence type="ECO:0000313" key="10">
    <source>
        <dbReference type="Proteomes" id="UP000694867"/>
    </source>
</evidence>
<feature type="compositionally biased region" description="Low complexity" evidence="8">
    <location>
        <begin position="531"/>
        <end position="558"/>
    </location>
</feature>
<evidence type="ECO:0000256" key="5">
    <source>
        <dbReference type="ARBA" id="ARBA00022801"/>
    </source>
</evidence>
<dbReference type="Gene3D" id="3.90.70.10">
    <property type="entry name" value="Cysteine proteinases"/>
    <property type="match status" value="1"/>
</dbReference>
<dbReference type="GeneID" id="108865249"/>
<feature type="region of interest" description="Disordered" evidence="8">
    <location>
        <begin position="631"/>
        <end position="672"/>
    </location>
</feature>
<dbReference type="InterPro" id="IPR018200">
    <property type="entry name" value="USP_CS"/>
</dbReference>
<feature type="compositionally biased region" description="Polar residues" evidence="8">
    <location>
        <begin position="811"/>
        <end position="822"/>
    </location>
</feature>
<feature type="compositionally biased region" description="Polar residues" evidence="8">
    <location>
        <begin position="845"/>
        <end position="872"/>
    </location>
</feature>
<dbReference type="InterPro" id="IPR001394">
    <property type="entry name" value="Peptidase_C19_UCH"/>
</dbReference>
<evidence type="ECO:0000256" key="1">
    <source>
        <dbReference type="ARBA" id="ARBA00000707"/>
    </source>
</evidence>
<comment type="similarity">
    <text evidence="2">Belongs to the peptidase C19 family. USP10 subfamily.</text>
</comment>
<dbReference type="PANTHER" id="PTHR24006:SF687">
    <property type="entry name" value="UBIQUITIN CARBOXYL-TERMINAL HYDROLASE 10"/>
    <property type="match status" value="1"/>
</dbReference>
<feature type="domain" description="USP" evidence="9">
    <location>
        <begin position="111"/>
        <end position="426"/>
    </location>
</feature>
<evidence type="ECO:0000256" key="4">
    <source>
        <dbReference type="ARBA" id="ARBA00022786"/>
    </source>
</evidence>
<keyword evidence="10" id="KW-1185">Reference proteome</keyword>
<dbReference type="PROSITE" id="PS00973">
    <property type="entry name" value="USP_2"/>
    <property type="match status" value="1"/>
</dbReference>
<organism evidence="10 11">
    <name type="scientific">Galendromus occidentalis</name>
    <name type="common">western predatory mite</name>
    <dbReference type="NCBI Taxonomy" id="34638"/>
    <lineage>
        <taxon>Eukaryota</taxon>
        <taxon>Metazoa</taxon>
        <taxon>Ecdysozoa</taxon>
        <taxon>Arthropoda</taxon>
        <taxon>Chelicerata</taxon>
        <taxon>Arachnida</taxon>
        <taxon>Acari</taxon>
        <taxon>Parasitiformes</taxon>
        <taxon>Mesostigmata</taxon>
        <taxon>Gamasina</taxon>
        <taxon>Phytoseioidea</taxon>
        <taxon>Phytoseiidae</taxon>
        <taxon>Typhlodrominae</taxon>
        <taxon>Galendromus</taxon>
    </lineage>
</organism>
<dbReference type="PANTHER" id="PTHR24006">
    <property type="entry name" value="UBIQUITIN CARBOXYL-TERMINAL HYDROLASE"/>
    <property type="match status" value="1"/>
</dbReference>
<dbReference type="PROSITE" id="PS00972">
    <property type="entry name" value="USP_1"/>
    <property type="match status" value="1"/>
</dbReference>
<reference evidence="11" key="1">
    <citation type="submission" date="2025-08" db="UniProtKB">
        <authorList>
            <consortium name="RefSeq"/>
        </authorList>
    </citation>
    <scope>IDENTIFICATION</scope>
</reference>
<dbReference type="Proteomes" id="UP000694867">
    <property type="component" value="Unplaced"/>
</dbReference>
<accession>A0AAJ7L6T7</accession>
<gene>
    <name evidence="11" type="primary">LOC108865249</name>
</gene>
<feature type="compositionally biased region" description="Basic residues" evidence="8">
    <location>
        <begin position="948"/>
        <end position="959"/>
    </location>
</feature>
<evidence type="ECO:0000313" key="11">
    <source>
        <dbReference type="RefSeq" id="XP_018497616.1"/>
    </source>
</evidence>
<sequence>METLVSSYLSKKLPSGSKKSLSDSLETASRVQGLLSEDIVFEKSGPQSDPWLKTMESLRTADCFNNGKNGSSEKISIGFFSVPQKAQKRFSDHENDGPQVILRNSGSRAQVGLSNVGNTCYFNSMLQCLTNCKPFYNYIRSEAHDKNVCRRNDGCVLCLLKNFCVNHIPVNPSQKVISGTILRELLVKMRTAVRRWKIHAQQSADEIMSYMMDSMWEREMQYYSCKQNQTPIFNIFGTVVEQQYACSLCGKASVVKMIEPTIILGLINGDRRSVQDRLRVEYGLAETLTEPKDTCNGCGRARTPRPTMKRVLRDLPMVLVVMLKRFYVMDGISHKINQFVQFPETLDLRPCMDPLTKNQNSLYKLTGVVEHWGKSVTDGHYVAYCKNYCNLRKTEGWFYLNDTLVRPIDLKEVLQKHAYLLFYTSQNQAIRTIRLPTKVANPSPIISASAPQNKMRKTSTEALSTISPPSTISKYQTNGTPKGTPRKLDLELPRLEPTGGNEPGCSGYSSSAATDAKDELSNGKQQLATLPTKAATSPVPATSPTSTPALPTPATGTSDTTKRSTDVGDADIVSNEPHKATTVRSKSFSLLLDGNGNSHKKHREKNGKKSIFTNLGSKLIMLKNLPPDQSEFQKSLVPYESSDDDEDEAEEIVSNRTVPPQNGPMNNGSRFSSSLTWVVDKLNDAPSVTSNSSQNSNVHGTSPGWTVSSTDPSRATSPHGASSPAPTAQAGSSKGTAKTQRSPKVSTVSYCPKMPPALQKEELRRKEEQRSKGLASPGPATAAARSSSHGSESARNQHKHSTSSSSKISQERTYTNGTSESRSFTEKASVAAQQRAYPLDRSRNSDVSTNGNYSGGETQHSDVPQNGASNGFTYWGASIDSSKSRTERDEYDEDLDRGRQKKMKHRHPWKGGDRRAENPFQREQDMRYKAHGGGSIMHKKSFKDSKHPSKFKNRFHKWGNSHSVNNDHNGNYHQNGKHHWRFNSKGRYEKNSSYDR</sequence>
<dbReference type="GO" id="GO:0006508">
    <property type="term" value="P:proteolysis"/>
    <property type="evidence" value="ECO:0007669"/>
    <property type="project" value="UniProtKB-KW"/>
</dbReference>
<dbReference type="InterPro" id="IPR028889">
    <property type="entry name" value="USP"/>
</dbReference>
<evidence type="ECO:0000259" key="9">
    <source>
        <dbReference type="PROSITE" id="PS50235"/>
    </source>
</evidence>
<feature type="region of interest" description="Disordered" evidence="8">
    <location>
        <begin position="442"/>
        <end position="581"/>
    </location>
</feature>
<proteinExistence type="inferred from homology"/>
<evidence type="ECO:0000256" key="8">
    <source>
        <dbReference type="SAM" id="MobiDB-lite"/>
    </source>
</evidence>
<keyword evidence="6 7" id="KW-0788">Thiol protease</keyword>
<dbReference type="EC" id="3.4.19.12" evidence="7"/>
<dbReference type="GO" id="GO:0004843">
    <property type="term" value="F:cysteine-type deubiquitinase activity"/>
    <property type="evidence" value="ECO:0007669"/>
    <property type="project" value="UniProtKB-UniRule"/>
</dbReference>
<dbReference type="GO" id="GO:0016579">
    <property type="term" value="P:protein deubiquitination"/>
    <property type="evidence" value="ECO:0007669"/>
    <property type="project" value="InterPro"/>
</dbReference>
<evidence type="ECO:0000256" key="6">
    <source>
        <dbReference type="ARBA" id="ARBA00022807"/>
    </source>
</evidence>
<evidence type="ECO:0000256" key="3">
    <source>
        <dbReference type="ARBA" id="ARBA00022670"/>
    </source>
</evidence>
<feature type="compositionally biased region" description="Basic and acidic residues" evidence="8">
    <location>
        <begin position="986"/>
        <end position="996"/>
    </location>
</feature>
<feature type="compositionally biased region" description="Polar residues" evidence="8">
    <location>
        <begin position="654"/>
        <end position="672"/>
    </location>
</feature>
<feature type="compositionally biased region" description="Polar residues" evidence="8">
    <location>
        <begin position="960"/>
        <end position="974"/>
    </location>
</feature>
<name>A0AAJ7L6T7_9ACAR</name>
<dbReference type="InterPro" id="IPR038765">
    <property type="entry name" value="Papain-like_cys_pep_sf"/>
</dbReference>
<evidence type="ECO:0000256" key="2">
    <source>
        <dbReference type="ARBA" id="ARBA00005427"/>
    </source>
</evidence>
<feature type="compositionally biased region" description="Basic and acidic residues" evidence="8">
    <location>
        <begin position="910"/>
        <end position="928"/>
    </location>
</feature>
<feature type="compositionally biased region" description="Polar residues" evidence="8">
    <location>
        <begin position="784"/>
        <end position="794"/>
    </location>
</feature>
<feature type="compositionally biased region" description="Polar residues" evidence="8">
    <location>
        <begin position="698"/>
        <end position="749"/>
    </location>
</feature>
<dbReference type="KEGG" id="goe:108865249"/>
<evidence type="ECO:0000256" key="7">
    <source>
        <dbReference type="RuleBase" id="RU366025"/>
    </source>
</evidence>
<feature type="compositionally biased region" description="Basic and acidic residues" evidence="8">
    <location>
        <begin position="759"/>
        <end position="771"/>
    </location>
</feature>
<feature type="region of interest" description="Disordered" evidence="8">
    <location>
        <begin position="1"/>
        <end position="22"/>
    </location>
</feature>
<feature type="region of interest" description="Disordered" evidence="8">
    <location>
        <begin position="685"/>
        <end position="996"/>
    </location>
</feature>
<dbReference type="InterPro" id="IPR050164">
    <property type="entry name" value="Peptidase_C19"/>
</dbReference>